<name>A0A0F9DHY6_9ZZZZ</name>
<organism evidence="1">
    <name type="scientific">marine sediment metagenome</name>
    <dbReference type="NCBI Taxonomy" id="412755"/>
    <lineage>
        <taxon>unclassified sequences</taxon>
        <taxon>metagenomes</taxon>
        <taxon>ecological metagenomes</taxon>
    </lineage>
</organism>
<gene>
    <name evidence="1" type="ORF">LCGC14_2543900</name>
</gene>
<feature type="non-terminal residue" evidence="1">
    <location>
        <position position="94"/>
    </location>
</feature>
<proteinExistence type="predicted"/>
<protein>
    <submittedName>
        <fullName evidence="1">Uncharacterized protein</fullName>
    </submittedName>
</protein>
<comment type="caution">
    <text evidence="1">The sequence shown here is derived from an EMBL/GenBank/DDBJ whole genome shotgun (WGS) entry which is preliminary data.</text>
</comment>
<reference evidence="1" key="1">
    <citation type="journal article" date="2015" name="Nature">
        <title>Complex archaea that bridge the gap between prokaryotes and eukaryotes.</title>
        <authorList>
            <person name="Spang A."/>
            <person name="Saw J.H."/>
            <person name="Jorgensen S.L."/>
            <person name="Zaremba-Niedzwiedzka K."/>
            <person name="Martijn J."/>
            <person name="Lind A.E."/>
            <person name="van Eijk R."/>
            <person name="Schleper C."/>
            <person name="Guy L."/>
            <person name="Ettema T.J."/>
        </authorList>
    </citation>
    <scope>NUCLEOTIDE SEQUENCE</scope>
</reference>
<sequence>MPTDSPAATTSLLMIAWNKYKESDDFINTKKWASHSEHVDSSLWAAFMNGYNSRQESVPQEAPEVVEVDLRERRFAVRPWGMLPFRHLAAHVIG</sequence>
<dbReference type="AlphaFoldDB" id="A0A0F9DHY6"/>
<evidence type="ECO:0000313" key="1">
    <source>
        <dbReference type="EMBL" id="KKL11623.1"/>
    </source>
</evidence>
<accession>A0A0F9DHY6</accession>
<dbReference type="EMBL" id="LAZR01041574">
    <property type="protein sequence ID" value="KKL11623.1"/>
    <property type="molecule type" value="Genomic_DNA"/>
</dbReference>